<dbReference type="AlphaFoldDB" id="A0A315EDT0"/>
<keyword evidence="2" id="KW-0902">Two-component regulatory system</keyword>
<sequence length="237" mass="26814">MHIALLEDEITLAHEVEALLTAAGHTVSHFADGHLMMRGLLKDTFDLFVLDWHVPGPNGLEVLKHLREALKLTTPVVFLTSNNAEDQIVQVLDAGADDYCSKPVRTFEFMARLAALQRRMTPPAPLSQGGELMPGYVFDHIERIVRVDGEPVVLTEKEYELSRLMFENPDRPIARNRIMKEVWGREEDALSRTLDVHISWIRRKLNIGANADNVRLVVVHGFGYRLMKMAQSEGDPL</sequence>
<feature type="DNA-binding region" description="OmpR/PhoB-type" evidence="5">
    <location>
        <begin position="123"/>
        <end position="228"/>
    </location>
</feature>
<dbReference type="CDD" id="cd00383">
    <property type="entry name" value="trans_reg_C"/>
    <property type="match status" value="1"/>
</dbReference>
<evidence type="ECO:0000256" key="5">
    <source>
        <dbReference type="PROSITE-ProRule" id="PRU01091"/>
    </source>
</evidence>
<accession>A0A315EDT0</accession>
<dbReference type="InterPro" id="IPR001867">
    <property type="entry name" value="OmpR/PhoB-type_DNA-bd"/>
</dbReference>
<dbReference type="Proteomes" id="UP000250790">
    <property type="component" value="Unassembled WGS sequence"/>
</dbReference>
<dbReference type="EMBL" id="NESN01000001">
    <property type="protein sequence ID" value="PUE55269.1"/>
    <property type="molecule type" value="Genomic_DNA"/>
</dbReference>
<dbReference type="Gene3D" id="1.10.10.10">
    <property type="entry name" value="Winged helix-like DNA-binding domain superfamily/Winged helix DNA-binding domain"/>
    <property type="match status" value="1"/>
</dbReference>
<dbReference type="InterPro" id="IPR039420">
    <property type="entry name" value="WalR-like"/>
</dbReference>
<dbReference type="GO" id="GO:0006355">
    <property type="term" value="P:regulation of DNA-templated transcription"/>
    <property type="evidence" value="ECO:0007669"/>
    <property type="project" value="InterPro"/>
</dbReference>
<gene>
    <name evidence="8" type="ORF">B9Z37_01440</name>
</gene>
<organism evidence="8 9">
    <name type="scientific">Limnohabitans parvus II-B4</name>
    <dbReference type="NCBI Taxonomy" id="1293052"/>
    <lineage>
        <taxon>Bacteria</taxon>
        <taxon>Pseudomonadati</taxon>
        <taxon>Pseudomonadota</taxon>
        <taxon>Betaproteobacteria</taxon>
        <taxon>Burkholderiales</taxon>
        <taxon>Comamonadaceae</taxon>
        <taxon>Limnohabitans</taxon>
    </lineage>
</organism>
<evidence type="ECO:0000313" key="9">
    <source>
        <dbReference type="Proteomes" id="UP000250790"/>
    </source>
</evidence>
<keyword evidence="1 4" id="KW-0597">Phosphoprotein</keyword>
<dbReference type="OrthoDB" id="9802426at2"/>
<dbReference type="PROSITE" id="PS50110">
    <property type="entry name" value="RESPONSE_REGULATORY"/>
    <property type="match status" value="1"/>
</dbReference>
<dbReference type="InterPro" id="IPR001789">
    <property type="entry name" value="Sig_transdc_resp-reg_receiver"/>
</dbReference>
<dbReference type="GO" id="GO:0032993">
    <property type="term" value="C:protein-DNA complex"/>
    <property type="evidence" value="ECO:0007669"/>
    <property type="project" value="TreeGrafter"/>
</dbReference>
<dbReference type="GO" id="GO:0005829">
    <property type="term" value="C:cytosol"/>
    <property type="evidence" value="ECO:0007669"/>
    <property type="project" value="TreeGrafter"/>
</dbReference>
<dbReference type="PANTHER" id="PTHR48111">
    <property type="entry name" value="REGULATOR OF RPOS"/>
    <property type="match status" value="1"/>
</dbReference>
<evidence type="ECO:0000256" key="1">
    <source>
        <dbReference type="ARBA" id="ARBA00022553"/>
    </source>
</evidence>
<dbReference type="InterPro" id="IPR036388">
    <property type="entry name" value="WH-like_DNA-bd_sf"/>
</dbReference>
<feature type="domain" description="Response regulatory" evidence="6">
    <location>
        <begin position="2"/>
        <end position="117"/>
    </location>
</feature>
<reference evidence="8 9" key="1">
    <citation type="submission" date="2017-04" db="EMBL/GenBank/DDBJ databases">
        <title>Unexpected and diverse lifestyles within the genus Limnohabitans.</title>
        <authorList>
            <person name="Kasalicky V."/>
            <person name="Mehrshad M."/>
            <person name="Andrei S.-A."/>
            <person name="Salcher M."/>
            <person name="Kratochvilova H."/>
            <person name="Simek K."/>
            <person name="Ghai R."/>
        </authorList>
    </citation>
    <scope>NUCLEOTIDE SEQUENCE [LARGE SCALE GENOMIC DNA]</scope>
    <source>
        <strain evidence="8 9">II-B4</strain>
    </source>
</reference>
<feature type="domain" description="OmpR/PhoB-type" evidence="7">
    <location>
        <begin position="123"/>
        <end position="228"/>
    </location>
</feature>
<dbReference type="SMART" id="SM00448">
    <property type="entry name" value="REC"/>
    <property type="match status" value="1"/>
</dbReference>
<keyword evidence="9" id="KW-1185">Reference proteome</keyword>
<comment type="caution">
    <text evidence="8">The sequence shown here is derived from an EMBL/GenBank/DDBJ whole genome shotgun (WGS) entry which is preliminary data.</text>
</comment>
<name>A0A315EDT0_9BURK</name>
<dbReference type="RefSeq" id="WP_108311272.1">
    <property type="nucleotide sequence ID" value="NZ_NESN01000001.1"/>
</dbReference>
<dbReference type="SMART" id="SM00862">
    <property type="entry name" value="Trans_reg_C"/>
    <property type="match status" value="1"/>
</dbReference>
<evidence type="ECO:0000259" key="7">
    <source>
        <dbReference type="PROSITE" id="PS51755"/>
    </source>
</evidence>
<dbReference type="Gene3D" id="3.40.50.2300">
    <property type="match status" value="1"/>
</dbReference>
<feature type="modified residue" description="4-aspartylphosphate" evidence="4">
    <location>
        <position position="51"/>
    </location>
</feature>
<evidence type="ECO:0000256" key="4">
    <source>
        <dbReference type="PROSITE-ProRule" id="PRU00169"/>
    </source>
</evidence>
<keyword evidence="3 5" id="KW-0238">DNA-binding</keyword>
<dbReference type="CDD" id="cd17574">
    <property type="entry name" value="REC_OmpR"/>
    <property type="match status" value="1"/>
</dbReference>
<dbReference type="SUPFAM" id="SSF52172">
    <property type="entry name" value="CheY-like"/>
    <property type="match status" value="1"/>
</dbReference>
<dbReference type="PROSITE" id="PS51755">
    <property type="entry name" value="OMPR_PHOB"/>
    <property type="match status" value="1"/>
</dbReference>
<evidence type="ECO:0000256" key="3">
    <source>
        <dbReference type="ARBA" id="ARBA00023125"/>
    </source>
</evidence>
<proteinExistence type="predicted"/>
<dbReference type="Pfam" id="PF00486">
    <property type="entry name" value="Trans_reg_C"/>
    <property type="match status" value="1"/>
</dbReference>
<evidence type="ECO:0000313" key="8">
    <source>
        <dbReference type="EMBL" id="PUE55269.1"/>
    </source>
</evidence>
<evidence type="ECO:0008006" key="10">
    <source>
        <dbReference type="Google" id="ProtNLM"/>
    </source>
</evidence>
<dbReference type="PANTHER" id="PTHR48111:SF40">
    <property type="entry name" value="PHOSPHATE REGULON TRANSCRIPTIONAL REGULATORY PROTEIN PHOB"/>
    <property type="match status" value="1"/>
</dbReference>
<evidence type="ECO:0000256" key="2">
    <source>
        <dbReference type="ARBA" id="ARBA00023012"/>
    </source>
</evidence>
<dbReference type="InterPro" id="IPR011006">
    <property type="entry name" value="CheY-like_superfamily"/>
</dbReference>
<dbReference type="GO" id="GO:0000156">
    <property type="term" value="F:phosphorelay response regulator activity"/>
    <property type="evidence" value="ECO:0007669"/>
    <property type="project" value="TreeGrafter"/>
</dbReference>
<dbReference type="Pfam" id="PF00072">
    <property type="entry name" value="Response_reg"/>
    <property type="match status" value="1"/>
</dbReference>
<dbReference type="GO" id="GO:0000976">
    <property type="term" value="F:transcription cis-regulatory region binding"/>
    <property type="evidence" value="ECO:0007669"/>
    <property type="project" value="TreeGrafter"/>
</dbReference>
<evidence type="ECO:0000259" key="6">
    <source>
        <dbReference type="PROSITE" id="PS50110"/>
    </source>
</evidence>
<protein>
    <recommendedName>
        <fullName evidence="10">DNA-binding response regulator</fullName>
    </recommendedName>
</protein>